<reference evidence="2 3" key="1">
    <citation type="submission" date="2014-03" db="EMBL/GenBank/DDBJ databases">
        <title>Bradyrhizobium valentinum sp. nov., isolated from effective nodules of Lupinus mariae-josephae, a lupine endemic of basic-lime soils in Eastern Spain.</title>
        <authorList>
            <person name="Duran D."/>
            <person name="Rey L."/>
            <person name="Navarro A."/>
            <person name="Busquets A."/>
            <person name="Imperial J."/>
            <person name="Ruiz-Argueso T."/>
        </authorList>
    </citation>
    <scope>NUCLEOTIDE SEQUENCE [LARGE SCALE GENOMIC DNA]</scope>
    <source>
        <strain evidence="2 3">Ro19</strain>
    </source>
</reference>
<protein>
    <submittedName>
        <fullName evidence="2">Uncharacterized protein</fullName>
    </submittedName>
</protein>
<feature type="compositionally biased region" description="Basic and acidic residues" evidence="1">
    <location>
        <begin position="20"/>
        <end position="35"/>
    </location>
</feature>
<accession>A0A0R3ND32</accession>
<dbReference type="AlphaFoldDB" id="A0A0R3ND32"/>
<organism evidence="2 3">
    <name type="scientific">Bradyrhizobium retamae</name>
    <dbReference type="NCBI Taxonomy" id="1300035"/>
    <lineage>
        <taxon>Bacteria</taxon>
        <taxon>Pseudomonadati</taxon>
        <taxon>Pseudomonadota</taxon>
        <taxon>Alphaproteobacteria</taxon>
        <taxon>Hyphomicrobiales</taxon>
        <taxon>Nitrobacteraceae</taxon>
        <taxon>Bradyrhizobium</taxon>
    </lineage>
</organism>
<evidence type="ECO:0000256" key="1">
    <source>
        <dbReference type="SAM" id="MobiDB-lite"/>
    </source>
</evidence>
<comment type="caution">
    <text evidence="2">The sequence shown here is derived from an EMBL/GenBank/DDBJ whole genome shotgun (WGS) entry which is preliminary data.</text>
</comment>
<evidence type="ECO:0000313" key="3">
    <source>
        <dbReference type="Proteomes" id="UP000052023"/>
    </source>
</evidence>
<gene>
    <name evidence="2" type="ORF">CQ13_14610</name>
</gene>
<evidence type="ECO:0000313" key="2">
    <source>
        <dbReference type="EMBL" id="KRR30027.1"/>
    </source>
</evidence>
<dbReference type="EMBL" id="LLYA01000002">
    <property type="protein sequence ID" value="KRR30027.1"/>
    <property type="molecule type" value="Genomic_DNA"/>
</dbReference>
<feature type="region of interest" description="Disordered" evidence="1">
    <location>
        <begin position="1"/>
        <end position="43"/>
    </location>
</feature>
<keyword evidence="3" id="KW-1185">Reference proteome</keyword>
<name>A0A0R3ND32_9BRAD</name>
<proteinExistence type="predicted"/>
<feature type="region of interest" description="Disordered" evidence="1">
    <location>
        <begin position="52"/>
        <end position="71"/>
    </location>
</feature>
<sequence>MKDMPFERGVAVGEDAMEGPLRDAEFGSERRHWADSDDIGPQIGIDQAEQVGTGELMAGARGETQQSRQKGDDVWLVLSLRRIGQGNRVANHRGNRTRNNSG</sequence>
<dbReference type="Proteomes" id="UP000052023">
    <property type="component" value="Unassembled WGS sequence"/>
</dbReference>